<evidence type="ECO:0000313" key="1">
    <source>
        <dbReference type="EMBL" id="MBC9248663.1"/>
    </source>
</evidence>
<organism evidence="1 2">
    <name type="scientific">Aquipseudomonas alcaligenes</name>
    <name type="common">Pseudomonas alcaligenes</name>
    <dbReference type="NCBI Taxonomy" id="43263"/>
    <lineage>
        <taxon>Bacteria</taxon>
        <taxon>Pseudomonadati</taxon>
        <taxon>Pseudomonadota</taxon>
        <taxon>Gammaproteobacteria</taxon>
        <taxon>Pseudomonadales</taxon>
        <taxon>Pseudomonadaceae</taxon>
        <taxon>Aquipseudomonas</taxon>
    </lineage>
</organism>
<reference evidence="1 2" key="1">
    <citation type="submission" date="2016-06" db="EMBL/GenBank/DDBJ databases">
        <authorList>
            <person name="Ramos C."/>
            <person name="Pintado A."/>
            <person name="Crespo-Gomez J.I."/>
        </authorList>
    </citation>
    <scope>NUCLEOTIDE SEQUENCE [LARGE SCALE GENOMIC DNA]</scope>
    <source>
        <strain evidence="1 2">AVO110</strain>
    </source>
</reference>
<proteinExistence type="predicted"/>
<keyword evidence="2" id="KW-1185">Reference proteome</keyword>
<sequence length="268" mass="30386">MSAEILNSLTTRSIALAGPKQKTVKKIKLKVFWKTANFWTEAAIKEYHATAPAIAERLVQEQYWDKSGNIKNNKFTCEDFAIRLLCEFASPRQLPVKLKTGVRAYRNMEIYQPVEHDHYVSHMYGFAEMVMLTYGAPDMQRVGENVIALQAPAELMPGDILAQATDRPGNVAHHIQVAMSVNANQIEIKQGNTSGISVRPFTTVQRMLGSNMADPQNDGYAGMPIENGIYNLSGSSWNYRNLSTGSSREDFLKIFQFYRWNFMEFNKE</sequence>
<dbReference type="Proteomes" id="UP000744555">
    <property type="component" value="Unassembled WGS sequence"/>
</dbReference>
<protein>
    <submittedName>
        <fullName evidence="1">Uncharacterized protein</fullName>
    </submittedName>
</protein>
<name>A0ABR7RUJ2_AQUAC</name>
<accession>A0ABR7RUJ2</accession>
<dbReference type="EMBL" id="LZEU01000001">
    <property type="protein sequence ID" value="MBC9248663.1"/>
    <property type="molecule type" value="Genomic_DNA"/>
</dbReference>
<comment type="caution">
    <text evidence="1">The sequence shown here is derived from an EMBL/GenBank/DDBJ whole genome shotgun (WGS) entry which is preliminary data.</text>
</comment>
<evidence type="ECO:0000313" key="2">
    <source>
        <dbReference type="Proteomes" id="UP000744555"/>
    </source>
</evidence>
<gene>
    <name evidence="1" type="ORF">A9179_00095</name>
</gene>
<dbReference type="RefSeq" id="WP_187803838.1">
    <property type="nucleotide sequence ID" value="NZ_LZEU01000001.1"/>
</dbReference>